<dbReference type="AlphaFoldDB" id="A0A1G1T7C3"/>
<keyword evidence="1" id="KW-0472">Membrane</keyword>
<reference evidence="2 3" key="1">
    <citation type="submission" date="2016-08" db="EMBL/GenBank/DDBJ databases">
        <title>Hymenobacter coccineus sp. nov., Hymenobacter lapidarius sp. nov. and Hymenobacter glacialis sp. nov., isolated from Antarctic soil.</title>
        <authorList>
            <person name="Sedlacek I."/>
            <person name="Kralova S."/>
            <person name="Kyrova K."/>
            <person name="Maslanova I."/>
            <person name="Stankova E."/>
            <person name="Vrbovska V."/>
            <person name="Nemec M."/>
            <person name="Bartak M."/>
            <person name="Svec P."/>
            <person name="Busse H.-J."/>
            <person name="Pantucek R."/>
        </authorList>
    </citation>
    <scope>NUCLEOTIDE SEQUENCE [LARGE SCALE GENOMIC DNA]</scope>
    <source>
        <strain evidence="2 3">CCM 8643</strain>
    </source>
</reference>
<gene>
    <name evidence="2" type="ORF">BEN47_12405</name>
</gene>
<evidence type="ECO:0000313" key="3">
    <source>
        <dbReference type="Proteomes" id="UP000176294"/>
    </source>
</evidence>
<feature type="transmembrane region" description="Helical" evidence="1">
    <location>
        <begin position="20"/>
        <end position="41"/>
    </location>
</feature>
<dbReference type="EMBL" id="MDZB01000094">
    <property type="protein sequence ID" value="OGX86780.1"/>
    <property type="molecule type" value="Genomic_DNA"/>
</dbReference>
<dbReference type="STRING" id="1908237.BEN47_12405"/>
<evidence type="ECO:0000313" key="2">
    <source>
        <dbReference type="EMBL" id="OGX86780.1"/>
    </source>
</evidence>
<name>A0A1G1T7C3_9BACT</name>
<comment type="caution">
    <text evidence="2">The sequence shown here is derived from an EMBL/GenBank/DDBJ whole genome shotgun (WGS) entry which is preliminary data.</text>
</comment>
<keyword evidence="1" id="KW-0812">Transmembrane</keyword>
<proteinExistence type="predicted"/>
<accession>A0A1G1T7C3</accession>
<dbReference type="OrthoDB" id="2113051at2"/>
<organism evidence="2 3">
    <name type="scientific">Hymenobacter lapidarius</name>
    <dbReference type="NCBI Taxonomy" id="1908237"/>
    <lineage>
        <taxon>Bacteria</taxon>
        <taxon>Pseudomonadati</taxon>
        <taxon>Bacteroidota</taxon>
        <taxon>Cytophagia</taxon>
        <taxon>Cytophagales</taxon>
        <taxon>Hymenobacteraceae</taxon>
        <taxon>Hymenobacter</taxon>
    </lineage>
</organism>
<keyword evidence="1" id="KW-1133">Transmembrane helix</keyword>
<dbReference type="RefSeq" id="WP_070726774.1">
    <property type="nucleotide sequence ID" value="NZ_MDZB01000094.1"/>
</dbReference>
<keyword evidence="3" id="KW-1185">Reference proteome</keyword>
<evidence type="ECO:0000256" key="1">
    <source>
        <dbReference type="SAM" id="Phobius"/>
    </source>
</evidence>
<protein>
    <submittedName>
        <fullName evidence="2">Uncharacterized protein</fullName>
    </submittedName>
</protein>
<sequence>MSKESLDVPQVDRADAAHLVASTMIGLIPFLGGVDLFKFIVSPSLEKRKERWMQLVADAIRELQAQPGFSIELLRENEEFTTLLMQTTHAAYKTHLEEKHLLLKDGLRNAYSSEAPFDIKYIYLSLLDKFNPVHLAVLLMVEEHKEASKKCDSGGAFYDRLVDLRVPTALATNGILFLAVMEDLHQAGLIVVSSDFIITDGDVKQSGSHLLIGSEPADIQKINLTDLGLHFLHFINSK</sequence>
<dbReference type="Proteomes" id="UP000176294">
    <property type="component" value="Unassembled WGS sequence"/>
</dbReference>